<comment type="pathway">
    <text evidence="1">Carbohydrate metabolism; tricarboxylic acid cycle.</text>
</comment>
<reference evidence="8" key="2">
    <citation type="journal article" date="2021" name="Appl. Environ. Microbiol.">
        <title>Adaptability of a Caproate-Producing Bacterium Contributes to Its Dominance in an Anaerobic Fermentation System.</title>
        <authorList>
            <person name="Wang H."/>
            <person name="Gu Y."/>
            <person name="Zhou W."/>
            <person name="Zhao D."/>
            <person name="Qiao Z."/>
            <person name="Zheng J."/>
            <person name="Gao J."/>
            <person name="Chen X."/>
            <person name="Ren C."/>
            <person name="Xu Y."/>
        </authorList>
    </citation>
    <scope>NUCLEOTIDE SEQUENCE</scope>
    <source>
        <strain evidence="8">JNU-WLY1368</strain>
    </source>
</reference>
<evidence type="ECO:0000256" key="5">
    <source>
        <dbReference type="PIRNR" id="PIRNR001369"/>
    </source>
</evidence>
<evidence type="ECO:0000256" key="6">
    <source>
        <dbReference type="PIRSR" id="PIRSR001369-1"/>
    </source>
</evidence>
<comment type="catalytic activity">
    <reaction evidence="4">
        <text>oxaloacetate + acetyl-CoA + H2O = citrate + CoA + H(+)</text>
        <dbReference type="Rhea" id="RHEA:16845"/>
        <dbReference type="ChEBI" id="CHEBI:15377"/>
        <dbReference type="ChEBI" id="CHEBI:15378"/>
        <dbReference type="ChEBI" id="CHEBI:16452"/>
        <dbReference type="ChEBI" id="CHEBI:16947"/>
        <dbReference type="ChEBI" id="CHEBI:57287"/>
        <dbReference type="ChEBI" id="CHEBI:57288"/>
        <dbReference type="EC" id="2.3.3.16"/>
    </reaction>
</comment>
<dbReference type="InterPro" id="IPR024176">
    <property type="entry name" value="Citrate_synthase_bac-typ"/>
</dbReference>
<feature type="active site" evidence="6">
    <location>
        <position position="405"/>
    </location>
</feature>
<comment type="similarity">
    <text evidence="2 5">Belongs to the citrate synthase family.</text>
</comment>
<evidence type="ECO:0000313" key="9">
    <source>
        <dbReference type="Proteomes" id="UP000501316"/>
    </source>
</evidence>
<sequence length="468" mass="53030">MSCRGQKRGITLEKQTDSKGFVSKELQDLCNEVRRSNRIPSEDFTAYGVKRGLRNPDGTGVLAGLTKISNVHGYLINDNIRVPDQGVLTYRGIDVSEIVEGCRKADRFGYEEVVWLLLFGQLPAQAQLNKLHQVLGYYRELPENFAEDMILKAPSRNIMNKLARSVLALYSYDDNPDDSSLENNIRQSLQLIAQLPAIMTYAYQVKRRRFDKQSMFFHPVDPTQSVAESILDAIRPDRKFTHDEAHLLDLCMMLHAEHSGGNNSTFAVRVLSSSGTDIYSAIAAGIGSLKGPKHGGANHRVMMMMNDLMEHVDDWGSERQVYDYLVKIVNKEVGDHSGLIYGMGHAVYTLSDPRAVMLKREAEKLAPQHEGMQAKFELFELVEKLAPKVFEEVHGDTKTISANVDFYSGLVYEMLNIPPDLYTPLFAVSRMPGWCAHRIEEIETARRIMRPAYLSLSRRRPYVPIEER</sequence>
<gene>
    <name evidence="7" type="ORF">GJQ69_01440</name>
    <name evidence="8" type="ORF">GKP14_02910</name>
</gene>
<organism evidence="7 9">
    <name type="scientific">Caproicibacterium lactatifermentans</name>
    <dbReference type="NCBI Taxonomy" id="2666138"/>
    <lineage>
        <taxon>Bacteria</taxon>
        <taxon>Bacillati</taxon>
        <taxon>Bacillota</taxon>
        <taxon>Clostridia</taxon>
        <taxon>Eubacteriales</taxon>
        <taxon>Oscillospiraceae</taxon>
        <taxon>Caproicibacterium</taxon>
    </lineage>
</organism>
<dbReference type="InterPro" id="IPR016142">
    <property type="entry name" value="Citrate_synth-like_lrg_a-sub"/>
</dbReference>
<keyword evidence="3 5" id="KW-0808">Transferase</keyword>
<keyword evidence="10" id="KW-1185">Reference proteome</keyword>
<dbReference type="Proteomes" id="UP000501316">
    <property type="component" value="Chromosome"/>
</dbReference>
<dbReference type="UniPathway" id="UPA00223"/>
<dbReference type="SUPFAM" id="SSF48256">
    <property type="entry name" value="Citrate synthase"/>
    <property type="match status" value="1"/>
</dbReference>
<dbReference type="PRINTS" id="PR00143">
    <property type="entry name" value="CITRTSNTHASE"/>
</dbReference>
<proteinExistence type="inferred from homology"/>
<dbReference type="NCBIfam" id="NF010635">
    <property type="entry name" value="PRK14032.1"/>
    <property type="match status" value="1"/>
</dbReference>
<dbReference type="EMBL" id="CP046161">
    <property type="protein sequence ID" value="QKO30052.1"/>
    <property type="molecule type" value="Genomic_DNA"/>
</dbReference>
<evidence type="ECO:0000256" key="1">
    <source>
        <dbReference type="ARBA" id="ARBA00005163"/>
    </source>
</evidence>
<dbReference type="KEGG" id="clf:GJQ69_01440"/>
<dbReference type="InterPro" id="IPR002020">
    <property type="entry name" value="Citrate_synthase"/>
</dbReference>
<dbReference type="Proteomes" id="UP000509623">
    <property type="component" value="Chromosome"/>
</dbReference>
<reference evidence="9 10" key="1">
    <citation type="submission" date="2019-11" db="EMBL/GenBank/DDBJ databases">
        <authorList>
            <person name="Ren C."/>
            <person name="Wang H."/>
            <person name="Xu Y."/>
        </authorList>
    </citation>
    <scope>NUCLEOTIDE SEQUENCE [LARGE SCALE GENOMIC DNA]</scope>
    <source>
        <strain evidence="10">JNU-WLY1368</strain>
        <strain evidence="7 9">LBM 19010</strain>
    </source>
</reference>
<dbReference type="InterPro" id="IPR036969">
    <property type="entry name" value="Citrate_synthase_sf"/>
</dbReference>
<dbReference type="EMBL" id="CP046051">
    <property type="protein sequence ID" value="QKN23266.1"/>
    <property type="molecule type" value="Genomic_DNA"/>
</dbReference>
<dbReference type="InterPro" id="IPR016143">
    <property type="entry name" value="Citrate_synth-like_sm_a-sub"/>
</dbReference>
<evidence type="ECO:0000313" key="7">
    <source>
        <dbReference type="EMBL" id="QKN23266.1"/>
    </source>
</evidence>
<evidence type="ECO:0000313" key="8">
    <source>
        <dbReference type="EMBL" id="QKO30052.1"/>
    </source>
</evidence>
<feature type="active site" evidence="6">
    <location>
        <position position="345"/>
    </location>
</feature>
<evidence type="ECO:0000256" key="2">
    <source>
        <dbReference type="ARBA" id="ARBA00010566"/>
    </source>
</evidence>
<evidence type="ECO:0000313" key="10">
    <source>
        <dbReference type="Proteomes" id="UP000509623"/>
    </source>
</evidence>
<name>A0A859DNG3_9FIRM</name>
<dbReference type="GO" id="GO:0005829">
    <property type="term" value="C:cytosol"/>
    <property type="evidence" value="ECO:0007669"/>
    <property type="project" value="TreeGrafter"/>
</dbReference>
<dbReference type="Gene3D" id="1.10.230.10">
    <property type="entry name" value="Cytochrome P450-Terp, domain 2"/>
    <property type="match status" value="1"/>
</dbReference>
<protein>
    <recommendedName>
        <fullName evidence="5">Citrate synthase</fullName>
    </recommendedName>
</protein>
<dbReference type="GO" id="GO:0005975">
    <property type="term" value="P:carbohydrate metabolic process"/>
    <property type="evidence" value="ECO:0007669"/>
    <property type="project" value="TreeGrafter"/>
</dbReference>
<dbReference type="AlphaFoldDB" id="A0A859DNG3"/>
<dbReference type="CDD" id="cd06113">
    <property type="entry name" value="citrate_synt_like_1_2"/>
    <property type="match status" value="1"/>
</dbReference>
<accession>A0A859DNG3</accession>
<dbReference type="Pfam" id="PF00285">
    <property type="entry name" value="Citrate_synt"/>
    <property type="match status" value="1"/>
</dbReference>
<dbReference type="PIRSF" id="PIRSF001369">
    <property type="entry name" value="Citrate_synth"/>
    <property type="match status" value="1"/>
</dbReference>
<reference evidence="8" key="3">
    <citation type="journal article" date="2022" name="Int. J. Syst. Evol. Microbiol.">
        <title>Caproicibacterium lactatifermentans sp. nov., isolated from pit clay used for the production of Chinese strong aroma-type liquor.</title>
        <authorList>
            <person name="Wang H."/>
            <person name="Gu Y."/>
            <person name="Zhao D."/>
            <person name="Qiao Z."/>
            <person name="Zheng J."/>
            <person name="Gao J."/>
            <person name="Ren C."/>
            <person name="Xu Y."/>
        </authorList>
    </citation>
    <scope>NUCLEOTIDE SEQUENCE</scope>
    <source>
        <strain evidence="8">JNU-WLY1368</strain>
    </source>
</reference>
<dbReference type="GO" id="GO:0036440">
    <property type="term" value="F:citrate synthase activity"/>
    <property type="evidence" value="ECO:0007669"/>
    <property type="project" value="UniProtKB-EC"/>
</dbReference>
<dbReference type="PANTHER" id="PTHR11739">
    <property type="entry name" value="CITRATE SYNTHASE"/>
    <property type="match status" value="1"/>
</dbReference>
<dbReference type="PANTHER" id="PTHR11739:SF4">
    <property type="entry name" value="CITRATE SYNTHASE, PEROXISOMAL"/>
    <property type="match status" value="1"/>
</dbReference>
<evidence type="ECO:0000256" key="3">
    <source>
        <dbReference type="ARBA" id="ARBA00022679"/>
    </source>
</evidence>
<dbReference type="GO" id="GO:0006099">
    <property type="term" value="P:tricarboxylic acid cycle"/>
    <property type="evidence" value="ECO:0007669"/>
    <property type="project" value="UniProtKB-UniPathway"/>
</dbReference>
<dbReference type="Gene3D" id="1.10.580.10">
    <property type="entry name" value="Citrate Synthase, domain 1"/>
    <property type="match status" value="1"/>
</dbReference>
<evidence type="ECO:0000256" key="4">
    <source>
        <dbReference type="ARBA" id="ARBA00049288"/>
    </source>
</evidence>